<dbReference type="Pfam" id="PF02463">
    <property type="entry name" value="SMC_N"/>
    <property type="match status" value="1"/>
</dbReference>
<comment type="caution">
    <text evidence="12">The sequence shown here is derived from an EMBL/GenBank/DDBJ whole genome shotgun (WGS) entry which is preliminary data.</text>
</comment>
<dbReference type="InterPro" id="IPR003395">
    <property type="entry name" value="RecF/RecN/SMC_N"/>
</dbReference>
<evidence type="ECO:0000256" key="6">
    <source>
        <dbReference type="ARBA" id="ARBA00022840"/>
    </source>
</evidence>
<evidence type="ECO:0000256" key="4">
    <source>
        <dbReference type="ARBA" id="ARBA00022741"/>
    </source>
</evidence>
<organism evidence="12 13">
    <name type="scientific">Cellulomonas denverensis</name>
    <dbReference type="NCBI Taxonomy" id="264297"/>
    <lineage>
        <taxon>Bacteria</taxon>
        <taxon>Bacillati</taxon>
        <taxon>Actinomycetota</taxon>
        <taxon>Actinomycetes</taxon>
        <taxon>Micrococcales</taxon>
        <taxon>Cellulomonadaceae</taxon>
        <taxon>Cellulomonas</taxon>
    </lineage>
</organism>
<comment type="function">
    <text evidence="1 9">May be involved in recombinational repair of damaged DNA.</text>
</comment>
<evidence type="ECO:0000256" key="1">
    <source>
        <dbReference type="ARBA" id="ARBA00003618"/>
    </source>
</evidence>
<dbReference type="PANTHER" id="PTHR11059:SF0">
    <property type="entry name" value="DNA REPAIR PROTEIN RECN"/>
    <property type="match status" value="1"/>
</dbReference>
<dbReference type="InterPro" id="IPR027417">
    <property type="entry name" value="P-loop_NTPase"/>
</dbReference>
<gene>
    <name evidence="12" type="primary">recN</name>
    <name evidence="12" type="ORF">HGA03_06775</name>
</gene>
<dbReference type="Proteomes" id="UP000581206">
    <property type="component" value="Unassembled WGS sequence"/>
</dbReference>
<dbReference type="EMBL" id="JAAXOX010000002">
    <property type="protein sequence ID" value="NKY22370.1"/>
    <property type="molecule type" value="Genomic_DNA"/>
</dbReference>
<dbReference type="RefSeq" id="WP_168629463.1">
    <property type="nucleotide sequence ID" value="NZ_BONL01000012.1"/>
</dbReference>
<reference evidence="12 13" key="1">
    <citation type="submission" date="2020-04" db="EMBL/GenBank/DDBJ databases">
        <title>MicrobeNet Type strains.</title>
        <authorList>
            <person name="Nicholson A.C."/>
        </authorList>
    </citation>
    <scope>NUCLEOTIDE SEQUENCE [LARGE SCALE GENOMIC DNA]</scope>
    <source>
        <strain evidence="12 13">ATCC BAA-788</strain>
    </source>
</reference>
<sequence>MFDEITISDLGVIGEARIQLHPGLTVLTGETGAGKTMVLTALNLLLGGKADPATVRIGAESAVVEGRIVVPPDSAVAQRAIEAGGALDDDGSLLLVRTVGAGTDGAPGRSRAHLGGRSVPQSVLAELADSLVTVHGQMDQTRLRSAAHQRDALDAYAGQAHGGLLDDYRAAWAERSQVQARIDDLTSRAQELAREAELLRLGLAEVERVDPQPGEDVALAAEIERLSHAEDLRQAAAGAHLVLMGEEDAGTDLSATAAVEHARRQLEAAGDHDPALIELRDRVAEAGYLLADAATELSSYLQDLQADPARLEQALNRRAALVGLTRSYGEDIEAVLRWSQESAQRLLEIDGGEDRLTALREQRDGLDRRLADLAERIGAARREAAVRLADTVSAELTGLAMADARLEVRVTDAGELGPHGGDSVEMLLVPHAGAPARPLGKGASGGELSRVMLALEVALATSPDQGDDRPGTFVFDEVDAGVGGRAATEVGRRLSALATGAQVLVVTHLAQVAAFADRHLVVTKSRGGSDGSGDVVTASDVRAVEGEERVNELARMLSGDDSPAARAHAAELMVQRNMAR</sequence>
<evidence type="ECO:0000256" key="5">
    <source>
        <dbReference type="ARBA" id="ARBA00022763"/>
    </source>
</evidence>
<evidence type="ECO:0000256" key="3">
    <source>
        <dbReference type="ARBA" id="ARBA00021315"/>
    </source>
</evidence>
<dbReference type="PIRSF" id="PIRSF003128">
    <property type="entry name" value="RecN"/>
    <property type="match status" value="1"/>
</dbReference>
<dbReference type="PANTHER" id="PTHR11059">
    <property type="entry name" value="DNA REPAIR PROTEIN RECN"/>
    <property type="match status" value="1"/>
</dbReference>
<evidence type="ECO:0000259" key="11">
    <source>
        <dbReference type="Pfam" id="PF02463"/>
    </source>
</evidence>
<evidence type="ECO:0000313" key="13">
    <source>
        <dbReference type="Proteomes" id="UP000581206"/>
    </source>
</evidence>
<evidence type="ECO:0000313" key="12">
    <source>
        <dbReference type="EMBL" id="NKY22370.1"/>
    </source>
</evidence>
<feature type="coiled-coil region" evidence="10">
    <location>
        <begin position="175"/>
        <end position="209"/>
    </location>
</feature>
<keyword evidence="6" id="KW-0067">ATP-binding</keyword>
<dbReference type="SUPFAM" id="SSF52540">
    <property type="entry name" value="P-loop containing nucleoside triphosphate hydrolases"/>
    <property type="match status" value="2"/>
</dbReference>
<accession>A0A7X6KV34</accession>
<evidence type="ECO:0000256" key="9">
    <source>
        <dbReference type="PIRNR" id="PIRNR003128"/>
    </source>
</evidence>
<dbReference type="AlphaFoldDB" id="A0A7X6KV34"/>
<name>A0A7X6KV34_9CELL</name>
<keyword evidence="5 9" id="KW-0227">DNA damage</keyword>
<feature type="domain" description="RecF/RecN/SMC N-terminal" evidence="11">
    <location>
        <begin position="15"/>
        <end position="527"/>
    </location>
</feature>
<dbReference type="GO" id="GO:0005524">
    <property type="term" value="F:ATP binding"/>
    <property type="evidence" value="ECO:0007669"/>
    <property type="project" value="UniProtKB-KW"/>
</dbReference>
<proteinExistence type="inferred from homology"/>
<keyword evidence="4" id="KW-0547">Nucleotide-binding</keyword>
<comment type="similarity">
    <text evidence="2 9">Belongs to the RecN family.</text>
</comment>
<evidence type="ECO:0000256" key="8">
    <source>
        <dbReference type="ARBA" id="ARBA00033408"/>
    </source>
</evidence>
<dbReference type="GO" id="GO:0009432">
    <property type="term" value="P:SOS response"/>
    <property type="evidence" value="ECO:0007669"/>
    <property type="project" value="TreeGrafter"/>
</dbReference>
<feature type="coiled-coil region" evidence="10">
    <location>
        <begin position="356"/>
        <end position="383"/>
    </location>
</feature>
<keyword evidence="10" id="KW-0175">Coiled coil</keyword>
<dbReference type="GO" id="GO:0006281">
    <property type="term" value="P:DNA repair"/>
    <property type="evidence" value="ECO:0007669"/>
    <property type="project" value="UniProtKB-KW"/>
</dbReference>
<dbReference type="GO" id="GO:0006310">
    <property type="term" value="P:DNA recombination"/>
    <property type="evidence" value="ECO:0007669"/>
    <property type="project" value="InterPro"/>
</dbReference>
<dbReference type="NCBIfam" id="TIGR00634">
    <property type="entry name" value="recN"/>
    <property type="match status" value="1"/>
</dbReference>
<dbReference type="GO" id="GO:0043590">
    <property type="term" value="C:bacterial nucleoid"/>
    <property type="evidence" value="ECO:0007669"/>
    <property type="project" value="TreeGrafter"/>
</dbReference>
<dbReference type="CDD" id="cd03241">
    <property type="entry name" value="ABC_RecN"/>
    <property type="match status" value="1"/>
</dbReference>
<evidence type="ECO:0000256" key="10">
    <source>
        <dbReference type="SAM" id="Coils"/>
    </source>
</evidence>
<evidence type="ECO:0000256" key="7">
    <source>
        <dbReference type="ARBA" id="ARBA00023204"/>
    </source>
</evidence>
<evidence type="ECO:0000256" key="2">
    <source>
        <dbReference type="ARBA" id="ARBA00009441"/>
    </source>
</evidence>
<keyword evidence="13" id="KW-1185">Reference proteome</keyword>
<protein>
    <recommendedName>
        <fullName evidence="3 9">DNA repair protein RecN</fullName>
    </recommendedName>
    <alternativeName>
        <fullName evidence="8 9">Recombination protein N</fullName>
    </alternativeName>
</protein>
<dbReference type="Gene3D" id="3.40.50.300">
    <property type="entry name" value="P-loop containing nucleotide triphosphate hydrolases"/>
    <property type="match status" value="2"/>
</dbReference>
<dbReference type="InterPro" id="IPR004604">
    <property type="entry name" value="DNA_recomb/repair_RecN"/>
</dbReference>
<keyword evidence="7 9" id="KW-0234">DNA repair</keyword>